<protein>
    <submittedName>
        <fullName evidence="3">Putative basement membrane-specific heparan sulfate proteoglycan core protein-like isoform X2</fullName>
    </submittedName>
</protein>
<gene>
    <name evidence="3" type="ORF">C7M84_002439</name>
</gene>
<dbReference type="GO" id="GO:0032589">
    <property type="term" value="C:neuron projection membrane"/>
    <property type="evidence" value="ECO:0007669"/>
    <property type="project" value="TreeGrafter"/>
</dbReference>
<accession>A0A423TQV3</accession>
<name>A0A423TQV3_PENVA</name>
<dbReference type="SUPFAM" id="SSF48726">
    <property type="entry name" value="Immunoglobulin"/>
    <property type="match status" value="2"/>
</dbReference>
<feature type="signal peptide" evidence="1">
    <location>
        <begin position="1"/>
        <end position="27"/>
    </location>
</feature>
<dbReference type="PANTHER" id="PTHR23279:SF36">
    <property type="entry name" value="DEFECTIVE PROBOSCIS EXTENSION RESPONSE 9, ISOFORM A"/>
    <property type="match status" value="1"/>
</dbReference>
<reference evidence="3 4" key="1">
    <citation type="submission" date="2018-04" db="EMBL/GenBank/DDBJ databases">
        <authorList>
            <person name="Zhang X."/>
            <person name="Yuan J."/>
            <person name="Li F."/>
            <person name="Xiang J."/>
        </authorList>
    </citation>
    <scope>NUCLEOTIDE SEQUENCE [LARGE SCALE GENOMIC DNA]</scope>
    <source>
        <tissue evidence="3">Muscle</tissue>
    </source>
</reference>
<dbReference type="InterPro" id="IPR003598">
    <property type="entry name" value="Ig_sub2"/>
</dbReference>
<dbReference type="InterPro" id="IPR013098">
    <property type="entry name" value="Ig_I-set"/>
</dbReference>
<dbReference type="GO" id="GO:0050808">
    <property type="term" value="P:synapse organization"/>
    <property type="evidence" value="ECO:0007669"/>
    <property type="project" value="TreeGrafter"/>
</dbReference>
<dbReference type="InterPro" id="IPR037448">
    <property type="entry name" value="Zig-8"/>
</dbReference>
<dbReference type="PANTHER" id="PTHR23279">
    <property type="entry name" value="DEFECTIVE PROBOSCIS EXTENSION RESPONSE DPR -RELATED"/>
    <property type="match status" value="1"/>
</dbReference>
<dbReference type="PROSITE" id="PS50835">
    <property type="entry name" value="IG_LIKE"/>
    <property type="match status" value="2"/>
</dbReference>
<dbReference type="Proteomes" id="UP000283509">
    <property type="component" value="Unassembled WGS sequence"/>
</dbReference>
<proteinExistence type="predicted"/>
<dbReference type="EMBL" id="QCYY01001322">
    <property type="protein sequence ID" value="ROT78845.1"/>
    <property type="molecule type" value="Genomic_DNA"/>
</dbReference>
<dbReference type="InterPro" id="IPR007110">
    <property type="entry name" value="Ig-like_dom"/>
</dbReference>
<keyword evidence="1" id="KW-0732">Signal</keyword>
<feature type="domain" description="Ig-like" evidence="2">
    <location>
        <begin position="173"/>
        <end position="219"/>
    </location>
</feature>
<dbReference type="OrthoDB" id="5359219at2759"/>
<organism evidence="3 4">
    <name type="scientific">Penaeus vannamei</name>
    <name type="common">Whiteleg shrimp</name>
    <name type="synonym">Litopenaeus vannamei</name>
    <dbReference type="NCBI Taxonomy" id="6689"/>
    <lineage>
        <taxon>Eukaryota</taxon>
        <taxon>Metazoa</taxon>
        <taxon>Ecdysozoa</taxon>
        <taxon>Arthropoda</taxon>
        <taxon>Crustacea</taxon>
        <taxon>Multicrustacea</taxon>
        <taxon>Malacostraca</taxon>
        <taxon>Eumalacostraca</taxon>
        <taxon>Eucarida</taxon>
        <taxon>Decapoda</taxon>
        <taxon>Dendrobranchiata</taxon>
        <taxon>Penaeoidea</taxon>
        <taxon>Penaeidae</taxon>
        <taxon>Penaeus</taxon>
    </lineage>
</organism>
<dbReference type="SMART" id="SM00408">
    <property type="entry name" value="IGc2"/>
    <property type="match status" value="1"/>
</dbReference>
<evidence type="ECO:0000313" key="3">
    <source>
        <dbReference type="EMBL" id="ROT78845.1"/>
    </source>
</evidence>
<keyword evidence="4" id="KW-1185">Reference proteome</keyword>
<comment type="caution">
    <text evidence="3">The sequence shown here is derived from an EMBL/GenBank/DDBJ whole genome shotgun (WGS) entry which is preliminary data.</text>
</comment>
<dbReference type="InterPro" id="IPR013783">
    <property type="entry name" value="Ig-like_fold"/>
</dbReference>
<dbReference type="Gene3D" id="2.60.40.10">
    <property type="entry name" value="Immunoglobulins"/>
    <property type="match status" value="2"/>
</dbReference>
<dbReference type="InterPro" id="IPR036179">
    <property type="entry name" value="Ig-like_dom_sf"/>
</dbReference>
<dbReference type="InterPro" id="IPR013106">
    <property type="entry name" value="Ig_V-set"/>
</dbReference>
<evidence type="ECO:0000313" key="4">
    <source>
        <dbReference type="Proteomes" id="UP000283509"/>
    </source>
</evidence>
<feature type="domain" description="Ig-like" evidence="2">
    <location>
        <begin position="34"/>
        <end position="130"/>
    </location>
</feature>
<dbReference type="FunFam" id="2.60.40.10:FF:000129">
    <property type="entry name" value="CLUMA_CG018772, isoform A"/>
    <property type="match status" value="1"/>
</dbReference>
<dbReference type="AlphaFoldDB" id="A0A423TQV3"/>
<dbReference type="SMART" id="SM00409">
    <property type="entry name" value="IG"/>
    <property type="match status" value="1"/>
</dbReference>
<dbReference type="SMART" id="SM00406">
    <property type="entry name" value="IGv"/>
    <property type="match status" value="1"/>
</dbReference>
<dbReference type="Pfam" id="PF07679">
    <property type="entry name" value="I-set"/>
    <property type="match status" value="1"/>
</dbReference>
<evidence type="ECO:0000256" key="1">
    <source>
        <dbReference type="SAM" id="SignalP"/>
    </source>
</evidence>
<dbReference type="InterPro" id="IPR003599">
    <property type="entry name" value="Ig_sub"/>
</dbReference>
<reference evidence="3 4" key="2">
    <citation type="submission" date="2019-01" db="EMBL/GenBank/DDBJ databases">
        <title>The decoding of complex shrimp genome reveals the adaptation for benthos swimmer, frequently molting mechanism and breeding impact on genome.</title>
        <authorList>
            <person name="Sun Y."/>
            <person name="Gao Y."/>
            <person name="Yu Y."/>
        </authorList>
    </citation>
    <scope>NUCLEOTIDE SEQUENCE [LARGE SCALE GENOMIC DNA]</scope>
    <source>
        <tissue evidence="3">Muscle</tissue>
    </source>
</reference>
<feature type="chain" id="PRO_5019424688" evidence="1">
    <location>
        <begin position="28"/>
        <end position="219"/>
    </location>
</feature>
<evidence type="ECO:0000259" key="2">
    <source>
        <dbReference type="PROSITE" id="PS50835"/>
    </source>
</evidence>
<sequence>MSGSFALHSQLVLWLLLCCSLDVTVTGSREGQIPVFGKAEKTVTVKEGDTARLPCVVEHLNDKAVTWLRRRDLHILTVGHHTYSADERFQVVHAEASNEWTLVVRYVQRRDAGVYECQINTDHKLSRAVTLKVHDTSQQMSVSKTKVFLANNTASTKDGNLRVEIQGPRELYIEEGSSLSLTCVVTSSRGPSKLIYWYHNTNLIDYNSPRGGVSLKVIA</sequence>